<dbReference type="GO" id="GO:0016787">
    <property type="term" value="F:hydrolase activity"/>
    <property type="evidence" value="ECO:0007669"/>
    <property type="project" value="InterPro"/>
</dbReference>
<evidence type="ECO:0000313" key="3">
    <source>
        <dbReference type="EMBL" id="OMH25166.1"/>
    </source>
</evidence>
<dbReference type="Pfam" id="PF00795">
    <property type="entry name" value="CN_hydrolase"/>
    <property type="match status" value="1"/>
</dbReference>
<evidence type="ECO:0000313" key="4">
    <source>
        <dbReference type="Proteomes" id="UP000187085"/>
    </source>
</evidence>
<evidence type="ECO:0000256" key="1">
    <source>
        <dbReference type="ARBA" id="ARBA00010613"/>
    </source>
</evidence>
<dbReference type="RefSeq" id="WP_076703287.1">
    <property type="nucleotide sequence ID" value="NZ_MRDE01000035.1"/>
</dbReference>
<dbReference type="Proteomes" id="UP000187085">
    <property type="component" value="Unassembled WGS sequence"/>
</dbReference>
<sequence length="268" mass="28502">MQIALLQSVAKILDIDANLDTLEEAARRAKENGADLLLTPELFTCGYSPDLVRANVTAADLEEIDNGAASIARRHDISLVYSAPRITVEERWHISATLLDAAGDKLLAYDKVHLFGEEEQRTFSAGSHGPTAVTHGGLRISLLICYDVEFPESVRAASEQGAELVLVPTALGTGFAAVSHVLIPARALESQVVVAYANHCGTEGGLLMGGESVVAAADGSLLAHAGEGPTMLYASVEPAAISSARERVPYLRDRRPELYVRWNGLSGS</sequence>
<dbReference type="InterPro" id="IPR036526">
    <property type="entry name" value="C-N_Hydrolase_sf"/>
</dbReference>
<dbReference type="InterPro" id="IPR044083">
    <property type="entry name" value="RamA-like"/>
</dbReference>
<keyword evidence="4" id="KW-1185">Reference proteome</keyword>
<dbReference type="STRING" id="554083.BKD30_06350"/>
<dbReference type="EMBL" id="MRDE01000035">
    <property type="protein sequence ID" value="OMH25166.1"/>
    <property type="molecule type" value="Genomic_DNA"/>
</dbReference>
<dbReference type="InterPro" id="IPR003010">
    <property type="entry name" value="C-N_Hydrolase"/>
</dbReference>
<dbReference type="PANTHER" id="PTHR23088">
    <property type="entry name" value="NITRILASE-RELATED"/>
    <property type="match status" value="1"/>
</dbReference>
<comment type="similarity">
    <text evidence="1">Belongs to the carbon-nitrogen hydrolase superfamily. NIT1/NIT2 family.</text>
</comment>
<dbReference type="OrthoDB" id="9811121at2"/>
<name>A0A1R1LCD7_9MICC</name>
<accession>A0A1R1LCD7</accession>
<dbReference type="AlphaFoldDB" id="A0A1R1LCD7"/>
<dbReference type="Gene3D" id="3.60.110.10">
    <property type="entry name" value="Carbon-nitrogen hydrolase"/>
    <property type="match status" value="1"/>
</dbReference>
<organism evidence="3 4">
    <name type="scientific">Tersicoccus phoenicis</name>
    <dbReference type="NCBI Taxonomy" id="554083"/>
    <lineage>
        <taxon>Bacteria</taxon>
        <taxon>Bacillati</taxon>
        <taxon>Actinomycetota</taxon>
        <taxon>Actinomycetes</taxon>
        <taxon>Micrococcales</taxon>
        <taxon>Micrococcaceae</taxon>
        <taxon>Tersicoccus</taxon>
    </lineage>
</organism>
<gene>
    <name evidence="3" type="ORF">BKD30_06350</name>
</gene>
<dbReference type="CDD" id="cd07576">
    <property type="entry name" value="R-amidase_like"/>
    <property type="match status" value="1"/>
</dbReference>
<reference evidence="3 4" key="1">
    <citation type="submission" date="2016-12" db="EMBL/GenBank/DDBJ databases">
        <title>Draft genome of Tersicoccus phoenicis 1P05MA.</title>
        <authorList>
            <person name="Nakajima Y."/>
            <person name="Yoshizawa S."/>
            <person name="Nakamura K."/>
            <person name="Ogura Y."/>
            <person name="Hayashi T."/>
            <person name="Kogure K."/>
        </authorList>
    </citation>
    <scope>NUCLEOTIDE SEQUENCE [LARGE SCALE GENOMIC DNA]</scope>
    <source>
        <strain evidence="3 4">1p05MA</strain>
    </source>
</reference>
<dbReference type="PROSITE" id="PS50263">
    <property type="entry name" value="CN_HYDROLASE"/>
    <property type="match status" value="1"/>
</dbReference>
<feature type="domain" description="CN hydrolase" evidence="2">
    <location>
        <begin position="1"/>
        <end position="238"/>
    </location>
</feature>
<evidence type="ECO:0000259" key="2">
    <source>
        <dbReference type="PROSITE" id="PS50263"/>
    </source>
</evidence>
<dbReference type="SUPFAM" id="SSF56317">
    <property type="entry name" value="Carbon-nitrogen hydrolase"/>
    <property type="match status" value="1"/>
</dbReference>
<protein>
    <submittedName>
        <fullName evidence="3">Nitrilase</fullName>
    </submittedName>
</protein>
<comment type="caution">
    <text evidence="3">The sequence shown here is derived from an EMBL/GenBank/DDBJ whole genome shotgun (WGS) entry which is preliminary data.</text>
</comment>
<proteinExistence type="inferred from homology"/>
<dbReference type="PANTHER" id="PTHR23088:SF27">
    <property type="entry name" value="DEAMINATED GLUTATHIONE AMIDASE"/>
    <property type="match status" value="1"/>
</dbReference>